<evidence type="ECO:0000256" key="3">
    <source>
        <dbReference type="ARBA" id="ARBA00005348"/>
    </source>
</evidence>
<evidence type="ECO:0000256" key="9">
    <source>
        <dbReference type="SAM" id="MobiDB-lite"/>
    </source>
</evidence>
<evidence type="ECO:0000313" key="11">
    <source>
        <dbReference type="EMBL" id="ORZ23143.1"/>
    </source>
</evidence>
<dbReference type="PANTHER" id="PTHR10130:SF0">
    <property type="entry name" value="GH08708P"/>
    <property type="match status" value="1"/>
</dbReference>
<accession>A0A1X2IVV1</accession>
<dbReference type="Pfam" id="PF00515">
    <property type="entry name" value="TPR_1"/>
    <property type="match status" value="1"/>
</dbReference>
<feature type="repeat" description="TPR" evidence="8">
    <location>
        <begin position="347"/>
        <end position="380"/>
    </location>
</feature>
<evidence type="ECO:0000256" key="5">
    <source>
        <dbReference type="ARBA" id="ARBA00022737"/>
    </source>
</evidence>
<sequence length="602" mass="67774">MSFQNMAGGGADCSSGQNPLAQMMKQFGQDRSLQRDRFAGPSQGSSSPASMRGGGQRIFEQNGMINEFFGQEQQDLSGQQNQQHMGTFELSQLRHELEAMGGPQHQRHLSDWSSEFQLNGHSEDEKAMMERAFMSNQPPIKAHKGWQEDFAKFEDQGRMDPQQHASFDMAFRNNVGWSGEFSMQYPHHQQQSSNGKGRIVELDQQGWEDQFAAFDPKQQQQEPEPETEDEMAKRIEEAAAQDPAALEEFESIWQDLRDQMAKGESDIDENDDWEDEFGNFGPNGMGMYKPDLGEYVFEIENPYIDHEDPLAEALEMMAHQTKSDAVISLSELALALEAAVQKDSTNSNIWMHLGNIQAQNEKEEPAIRALEKAVNVNPGNYSALMSLAVSYTNESYDHAAYQTLERWITEKYPNVVGTQLPAPATPYELHERVTDLFLKAAQMAPDGQGMDPDVQVGLGVLFYGGGDLEKAIDCFFAAVKGRPNDYLLWNRLGATLANNGRSEDAIEAYHKALELCPSFVRARYNLGVSCLNIGCYKESAEHFLTGLSMHKRGLLNNEEGVNVSRNLWEMLRKSLNMLDRRDLADKAIPGADINQFRNDFEF</sequence>
<evidence type="ECO:0000313" key="12">
    <source>
        <dbReference type="Proteomes" id="UP000193560"/>
    </source>
</evidence>
<dbReference type="GO" id="GO:0005052">
    <property type="term" value="F:peroxisome matrix targeting signal-1 binding"/>
    <property type="evidence" value="ECO:0007669"/>
    <property type="project" value="TreeGrafter"/>
</dbReference>
<evidence type="ECO:0000256" key="4">
    <source>
        <dbReference type="ARBA" id="ARBA00022490"/>
    </source>
</evidence>
<dbReference type="Proteomes" id="UP000193560">
    <property type="component" value="Unassembled WGS sequence"/>
</dbReference>
<evidence type="ECO:0000256" key="8">
    <source>
        <dbReference type="PROSITE-ProRule" id="PRU00339"/>
    </source>
</evidence>
<evidence type="ECO:0000256" key="2">
    <source>
        <dbReference type="ARBA" id="ARBA00004496"/>
    </source>
</evidence>
<comment type="subcellular location">
    <subcellularLocation>
        <location evidence="2">Cytoplasm</location>
    </subcellularLocation>
    <subcellularLocation>
        <location evidence="1">Peroxisome</location>
    </subcellularLocation>
</comment>
<reference evidence="11 12" key="1">
    <citation type="submission" date="2016-07" db="EMBL/GenBank/DDBJ databases">
        <title>Pervasive Adenine N6-methylation of Active Genes in Fungi.</title>
        <authorList>
            <consortium name="DOE Joint Genome Institute"/>
            <person name="Mondo S.J."/>
            <person name="Dannebaum R.O."/>
            <person name="Kuo R.C."/>
            <person name="Labutti K."/>
            <person name="Haridas S."/>
            <person name="Kuo A."/>
            <person name="Salamov A."/>
            <person name="Ahrendt S.R."/>
            <person name="Lipzen A."/>
            <person name="Sullivan W."/>
            <person name="Andreopoulos W.B."/>
            <person name="Clum A."/>
            <person name="Lindquist E."/>
            <person name="Daum C."/>
            <person name="Ramamoorthy G.K."/>
            <person name="Gryganskyi A."/>
            <person name="Culley D."/>
            <person name="Magnuson J.K."/>
            <person name="James T.Y."/>
            <person name="O'Malley M.A."/>
            <person name="Stajich J.E."/>
            <person name="Spatafora J.W."/>
            <person name="Visel A."/>
            <person name="Grigoriev I.V."/>
        </authorList>
    </citation>
    <scope>NUCLEOTIDE SEQUENCE [LARGE SCALE GENOMIC DNA]</scope>
    <source>
        <strain evidence="11 12">NRRL 1336</strain>
    </source>
</reference>
<dbReference type="InterPro" id="IPR056413">
    <property type="entry name" value="TPR_CcmH_CycH"/>
</dbReference>
<dbReference type="STRING" id="90262.A0A1X2IVV1"/>
<evidence type="ECO:0000256" key="6">
    <source>
        <dbReference type="ARBA" id="ARBA00022803"/>
    </source>
</evidence>
<dbReference type="SUPFAM" id="SSF48452">
    <property type="entry name" value="TPR-like"/>
    <property type="match status" value="1"/>
</dbReference>
<comment type="caution">
    <text evidence="11">The sequence shown here is derived from an EMBL/GenBank/DDBJ whole genome shotgun (WGS) entry which is preliminary data.</text>
</comment>
<name>A0A1X2IVV1_9FUNG</name>
<comment type="similarity">
    <text evidence="3">Belongs to the peroxisomal targeting signal receptor family.</text>
</comment>
<feature type="region of interest" description="Disordered" evidence="9">
    <location>
        <begin position="1"/>
        <end position="55"/>
    </location>
</feature>
<dbReference type="InterPro" id="IPR019734">
    <property type="entry name" value="TPR_rpt"/>
</dbReference>
<keyword evidence="7" id="KW-0576">Peroxisome</keyword>
<dbReference type="InterPro" id="IPR011990">
    <property type="entry name" value="TPR-like_helical_dom_sf"/>
</dbReference>
<feature type="compositionally biased region" description="Low complexity" evidence="9">
    <location>
        <begin position="39"/>
        <end position="50"/>
    </location>
</feature>
<dbReference type="Pfam" id="PF23914">
    <property type="entry name" value="TPR_CcmH_CycH"/>
    <property type="match status" value="1"/>
</dbReference>
<evidence type="ECO:0000256" key="1">
    <source>
        <dbReference type="ARBA" id="ARBA00004275"/>
    </source>
</evidence>
<dbReference type="PANTHER" id="PTHR10130">
    <property type="entry name" value="PEROXISOMAL TARGETING SIGNAL 1 RECEPTOR PEX5"/>
    <property type="match status" value="1"/>
</dbReference>
<dbReference type="Gene3D" id="1.25.40.10">
    <property type="entry name" value="Tetratricopeptide repeat domain"/>
    <property type="match status" value="1"/>
</dbReference>
<dbReference type="GO" id="GO:0005829">
    <property type="term" value="C:cytosol"/>
    <property type="evidence" value="ECO:0007669"/>
    <property type="project" value="TreeGrafter"/>
</dbReference>
<dbReference type="GO" id="GO:0016560">
    <property type="term" value="P:protein import into peroxisome matrix, docking"/>
    <property type="evidence" value="ECO:0007669"/>
    <property type="project" value="TreeGrafter"/>
</dbReference>
<keyword evidence="4" id="KW-0963">Cytoplasm</keyword>
<dbReference type="SMART" id="SM00028">
    <property type="entry name" value="TPR"/>
    <property type="match status" value="4"/>
</dbReference>
<feature type="repeat" description="TPR" evidence="8">
    <location>
        <begin position="452"/>
        <end position="485"/>
    </location>
</feature>
<evidence type="ECO:0000256" key="7">
    <source>
        <dbReference type="ARBA" id="ARBA00023140"/>
    </source>
</evidence>
<dbReference type="PROSITE" id="PS50005">
    <property type="entry name" value="TPR"/>
    <property type="match status" value="3"/>
</dbReference>
<dbReference type="InterPro" id="IPR024111">
    <property type="entry name" value="PEX5/PEX5L"/>
</dbReference>
<feature type="repeat" description="TPR" evidence="8">
    <location>
        <begin position="486"/>
        <end position="519"/>
    </location>
</feature>
<organism evidence="11 12">
    <name type="scientific">Absidia repens</name>
    <dbReference type="NCBI Taxonomy" id="90262"/>
    <lineage>
        <taxon>Eukaryota</taxon>
        <taxon>Fungi</taxon>
        <taxon>Fungi incertae sedis</taxon>
        <taxon>Mucoromycota</taxon>
        <taxon>Mucoromycotina</taxon>
        <taxon>Mucoromycetes</taxon>
        <taxon>Mucorales</taxon>
        <taxon>Cunninghamellaceae</taxon>
        <taxon>Absidia</taxon>
    </lineage>
</organism>
<keyword evidence="5" id="KW-0677">Repeat</keyword>
<gene>
    <name evidence="11" type="ORF">BCR42DRAFT_129929</name>
</gene>
<feature type="domain" description="Cytochrome c-type biogenesis protein H TPR" evidence="10">
    <location>
        <begin position="326"/>
        <end position="415"/>
    </location>
</feature>
<dbReference type="OrthoDB" id="10006023at2759"/>
<dbReference type="AlphaFoldDB" id="A0A1X2IVV1"/>
<dbReference type="EMBL" id="MCGE01000003">
    <property type="protein sequence ID" value="ORZ23143.1"/>
    <property type="molecule type" value="Genomic_DNA"/>
</dbReference>
<proteinExistence type="inferred from homology"/>
<dbReference type="GO" id="GO:0005778">
    <property type="term" value="C:peroxisomal membrane"/>
    <property type="evidence" value="ECO:0007669"/>
    <property type="project" value="TreeGrafter"/>
</dbReference>
<keyword evidence="12" id="KW-1185">Reference proteome</keyword>
<keyword evidence="6 8" id="KW-0802">TPR repeat</keyword>
<evidence type="ECO:0000259" key="10">
    <source>
        <dbReference type="Pfam" id="PF23914"/>
    </source>
</evidence>
<protein>
    <recommendedName>
        <fullName evidence="10">Cytochrome c-type biogenesis protein H TPR domain-containing protein</fullName>
    </recommendedName>
</protein>